<dbReference type="SUPFAM" id="SSF55811">
    <property type="entry name" value="Nudix"/>
    <property type="match status" value="1"/>
</dbReference>
<keyword evidence="4" id="KW-1185">Reference proteome</keyword>
<dbReference type="Proteomes" id="UP000203996">
    <property type="component" value="Segment"/>
</dbReference>
<reference evidence="3 4" key="1">
    <citation type="journal article" date="2016" name="PLoS ONE">
        <title>Genome Sequencing and Analysis of Catopsilia pomona nucleopolyhedrovirus: A Distinct Species in Group I Alphabaculovirus.</title>
        <authorList>
            <person name="Wang J."/>
            <person name="Zhu Z."/>
            <person name="Zhang L."/>
            <person name="Hou D."/>
            <person name="Wang M."/>
            <person name="Arif B."/>
            <person name="Kou Z."/>
            <person name="Wang H."/>
            <person name="Deng F."/>
            <person name="Hu Z."/>
        </authorList>
    </citation>
    <scope>NUCLEOTIDE SEQUENCE [LARGE SCALE GENOMIC DNA]</scope>
    <source>
        <strain evidence="3">416</strain>
    </source>
</reference>
<evidence type="ECO:0000313" key="3">
    <source>
        <dbReference type="EMBL" id="ANF29748.1"/>
    </source>
</evidence>
<dbReference type="RefSeq" id="YP_009255357.1">
    <property type="nucleotide sequence ID" value="NC_030240.1"/>
</dbReference>
<gene>
    <name evidence="3" type="primary">ADPRase</name>
    <name evidence="3" type="ORF">CapoNPV_100</name>
</gene>
<dbReference type="KEGG" id="vg:27924323"/>
<dbReference type="EMBL" id="KU565883">
    <property type="protein sequence ID" value="ANF29748.1"/>
    <property type="molecule type" value="Genomic_DNA"/>
</dbReference>
<feature type="region of interest" description="Disordered" evidence="1">
    <location>
        <begin position="227"/>
        <end position="251"/>
    </location>
</feature>
<evidence type="ECO:0000256" key="1">
    <source>
        <dbReference type="SAM" id="MobiDB-lite"/>
    </source>
</evidence>
<dbReference type="InterPro" id="IPR015797">
    <property type="entry name" value="NUDIX_hydrolase-like_dom_sf"/>
</dbReference>
<dbReference type="GeneID" id="27924323"/>
<protein>
    <submittedName>
        <fullName evidence="3">ADPRase</fullName>
    </submittedName>
</protein>
<dbReference type="InterPro" id="IPR000086">
    <property type="entry name" value="NUDIX_hydrolase_dom"/>
</dbReference>
<dbReference type="OrthoDB" id="12499at10239"/>
<organism evidence="3 4">
    <name type="scientific">Catopsilia pomona nucleopolyhedrovirus</name>
    <dbReference type="NCBI Taxonomy" id="1850906"/>
    <lineage>
        <taxon>Viruses</taxon>
        <taxon>Viruses incertae sedis</taxon>
        <taxon>Naldaviricetes</taxon>
        <taxon>Lefavirales</taxon>
        <taxon>Baculoviridae</taxon>
        <taxon>Alphabaculovirus</taxon>
        <taxon>Alphabaculovirus capomonae</taxon>
    </lineage>
</organism>
<accession>A0A172WZH5</accession>
<evidence type="ECO:0000313" key="4">
    <source>
        <dbReference type="Proteomes" id="UP000203996"/>
    </source>
</evidence>
<name>A0A172WZH5_9ABAC</name>
<evidence type="ECO:0000259" key="2">
    <source>
        <dbReference type="PROSITE" id="PS51462"/>
    </source>
</evidence>
<proteinExistence type="predicted"/>
<feature type="domain" description="Nudix hydrolase" evidence="2">
    <location>
        <begin position="9"/>
        <end position="198"/>
    </location>
</feature>
<dbReference type="PROSITE" id="PS51462">
    <property type="entry name" value="NUDIX"/>
    <property type="match status" value="1"/>
</dbReference>
<sequence length="251" mass="29531">MFFKCPLCKMRNAAGLFMITEADKAVLLCARRAYRNVYTSCAPPAATAATANIINNNGTFLEKISIPRGHRDCCDGKVYETAVREFIEETGRFFNSAFIYKLPFTLQWRDDGVLYKYLIYVGVVRGNLHDLNAKPNTYTVKLLPGPFGNDYQIVLKPRRFNCEISRSLTIVPLKKYFNYMNDKQLVTYDFSNYIKFFDFVRMVKNKFDKKCLHNFFYATLKKIDDKNEHKQSQQQQSRQDKQRRQQQRYCQ</sequence>